<dbReference type="Proteomes" id="UP001206128">
    <property type="component" value="Unassembled WGS sequence"/>
</dbReference>
<dbReference type="PROSITE" id="PS50977">
    <property type="entry name" value="HTH_TETR_2"/>
    <property type="match status" value="1"/>
</dbReference>
<keyword evidence="2" id="KW-0805">Transcription regulation</keyword>
<keyword evidence="3 5" id="KW-0238">DNA-binding</keyword>
<dbReference type="RefSeq" id="WP_253769849.1">
    <property type="nucleotide sequence ID" value="NZ_JAMTCK010000004.1"/>
</dbReference>
<dbReference type="GO" id="GO:0000976">
    <property type="term" value="F:transcription cis-regulatory region binding"/>
    <property type="evidence" value="ECO:0007669"/>
    <property type="project" value="TreeGrafter"/>
</dbReference>
<dbReference type="PRINTS" id="PR00455">
    <property type="entry name" value="HTHTETR"/>
</dbReference>
<dbReference type="PROSITE" id="PS01081">
    <property type="entry name" value="HTH_TETR_1"/>
    <property type="match status" value="1"/>
</dbReference>
<evidence type="ECO:0000256" key="2">
    <source>
        <dbReference type="ARBA" id="ARBA00023015"/>
    </source>
</evidence>
<dbReference type="PANTHER" id="PTHR30055">
    <property type="entry name" value="HTH-TYPE TRANSCRIPTIONAL REGULATOR RUTR"/>
    <property type="match status" value="1"/>
</dbReference>
<dbReference type="InterPro" id="IPR039538">
    <property type="entry name" value="BetI_C"/>
</dbReference>
<dbReference type="GO" id="GO:0003700">
    <property type="term" value="F:DNA-binding transcription factor activity"/>
    <property type="evidence" value="ECO:0007669"/>
    <property type="project" value="TreeGrafter"/>
</dbReference>
<keyword evidence="1" id="KW-0678">Repressor</keyword>
<evidence type="ECO:0000256" key="5">
    <source>
        <dbReference type="PROSITE-ProRule" id="PRU00335"/>
    </source>
</evidence>
<dbReference type="Pfam" id="PF13977">
    <property type="entry name" value="TetR_C_6"/>
    <property type="match status" value="1"/>
</dbReference>
<dbReference type="Gene3D" id="1.10.357.10">
    <property type="entry name" value="Tetracycline Repressor, domain 2"/>
    <property type="match status" value="1"/>
</dbReference>
<accession>A0AAE3KFS1</accession>
<reference evidence="7" key="1">
    <citation type="submission" date="2022-06" db="EMBL/GenBank/DDBJ databases">
        <title>Genomic Encyclopedia of Archaeal and Bacterial Type Strains, Phase II (KMG-II): from individual species to whole genera.</title>
        <authorList>
            <person name="Goeker M."/>
        </authorList>
    </citation>
    <scope>NUCLEOTIDE SEQUENCE</scope>
    <source>
        <strain evidence="7">DSM 43935</strain>
    </source>
</reference>
<evidence type="ECO:0000256" key="1">
    <source>
        <dbReference type="ARBA" id="ARBA00022491"/>
    </source>
</evidence>
<dbReference type="InterPro" id="IPR009057">
    <property type="entry name" value="Homeodomain-like_sf"/>
</dbReference>
<dbReference type="InterPro" id="IPR001647">
    <property type="entry name" value="HTH_TetR"/>
</dbReference>
<dbReference type="InterPro" id="IPR036271">
    <property type="entry name" value="Tet_transcr_reg_TetR-rel_C_sf"/>
</dbReference>
<dbReference type="SUPFAM" id="SSF48498">
    <property type="entry name" value="Tetracyclin repressor-like, C-terminal domain"/>
    <property type="match status" value="1"/>
</dbReference>
<dbReference type="PANTHER" id="PTHR30055:SF219">
    <property type="entry name" value="TRANSCRIPTIONAL REGULATORY PROTEIN"/>
    <property type="match status" value="1"/>
</dbReference>
<dbReference type="SUPFAM" id="SSF46689">
    <property type="entry name" value="Homeodomain-like"/>
    <property type="match status" value="1"/>
</dbReference>
<dbReference type="EMBL" id="JAMTCK010000004">
    <property type="protein sequence ID" value="MCP2165260.1"/>
    <property type="molecule type" value="Genomic_DNA"/>
</dbReference>
<evidence type="ECO:0000313" key="7">
    <source>
        <dbReference type="EMBL" id="MCP2165260.1"/>
    </source>
</evidence>
<dbReference type="AlphaFoldDB" id="A0AAE3KFS1"/>
<feature type="domain" description="HTH tetR-type" evidence="6">
    <location>
        <begin position="1"/>
        <end position="61"/>
    </location>
</feature>
<comment type="caution">
    <text evidence="7">The sequence shown here is derived from an EMBL/GenBank/DDBJ whole genome shotgun (WGS) entry which is preliminary data.</text>
</comment>
<keyword evidence="8" id="KW-1185">Reference proteome</keyword>
<evidence type="ECO:0000259" key="6">
    <source>
        <dbReference type="PROSITE" id="PS50977"/>
    </source>
</evidence>
<organism evidence="7 8">
    <name type="scientific">Goodfellowiella coeruleoviolacea</name>
    <dbReference type="NCBI Taxonomy" id="334858"/>
    <lineage>
        <taxon>Bacteria</taxon>
        <taxon>Bacillati</taxon>
        <taxon>Actinomycetota</taxon>
        <taxon>Actinomycetes</taxon>
        <taxon>Pseudonocardiales</taxon>
        <taxon>Pseudonocardiaceae</taxon>
        <taxon>Goodfellowiella</taxon>
    </lineage>
</organism>
<name>A0AAE3KFS1_9PSEU</name>
<gene>
    <name evidence="7" type="ORF">LX83_002109</name>
</gene>
<sequence length="191" mass="20224">MGTREELLNGAKRCLAERGYARTTVRDIVAVTGANLAAINYHFGTKDALLNQALLESASEAVGEILNAVRTDPDPAARLRTFLTALTESFVDKRAMWATNIEALAQAAHSPDLRTQLAAGQVAARTGLADMSPTTDRDDESTRAAVGAVHMTLLSGLLVQWMVAPDQAPTADLVIEGLRTLGTTLAKPAAD</sequence>
<dbReference type="Pfam" id="PF00440">
    <property type="entry name" value="TetR_N"/>
    <property type="match status" value="1"/>
</dbReference>
<evidence type="ECO:0000256" key="4">
    <source>
        <dbReference type="ARBA" id="ARBA00023163"/>
    </source>
</evidence>
<proteinExistence type="predicted"/>
<dbReference type="InterPro" id="IPR050109">
    <property type="entry name" value="HTH-type_TetR-like_transc_reg"/>
</dbReference>
<feature type="DNA-binding region" description="H-T-H motif" evidence="5">
    <location>
        <begin position="24"/>
        <end position="43"/>
    </location>
</feature>
<keyword evidence="4" id="KW-0804">Transcription</keyword>
<protein>
    <submittedName>
        <fullName evidence="7">Transcriptional regulator, TetR family</fullName>
    </submittedName>
</protein>
<dbReference type="InterPro" id="IPR023772">
    <property type="entry name" value="DNA-bd_HTH_TetR-type_CS"/>
</dbReference>
<evidence type="ECO:0000256" key="3">
    <source>
        <dbReference type="ARBA" id="ARBA00023125"/>
    </source>
</evidence>
<evidence type="ECO:0000313" key="8">
    <source>
        <dbReference type="Proteomes" id="UP001206128"/>
    </source>
</evidence>